<evidence type="ECO:0000256" key="2">
    <source>
        <dbReference type="ARBA" id="ARBA00023125"/>
    </source>
</evidence>
<dbReference type="GO" id="GO:0045910">
    <property type="term" value="P:negative regulation of DNA recombination"/>
    <property type="evidence" value="ECO:0000318"/>
    <property type="project" value="GO_Central"/>
</dbReference>
<name>A0A067F687_CITSI</name>
<dbReference type="PANTHER" id="PTHR11467:SF109">
    <property type="entry name" value="H15 DOMAIN-CONTAINING PROTEIN"/>
    <property type="match status" value="1"/>
</dbReference>
<dbReference type="GO" id="GO:0005634">
    <property type="term" value="C:nucleus"/>
    <property type="evidence" value="ECO:0000318"/>
    <property type="project" value="GO_Central"/>
</dbReference>
<keyword evidence="2" id="KW-0238">DNA-binding</keyword>
<dbReference type="GO" id="GO:0000786">
    <property type="term" value="C:nucleosome"/>
    <property type="evidence" value="ECO:0007669"/>
    <property type="project" value="InterPro"/>
</dbReference>
<dbReference type="GO" id="GO:0006334">
    <property type="term" value="P:nucleosome assembly"/>
    <property type="evidence" value="ECO:0007669"/>
    <property type="project" value="InterPro"/>
</dbReference>
<dbReference type="GO" id="GO:0030261">
    <property type="term" value="P:chromosome condensation"/>
    <property type="evidence" value="ECO:0000318"/>
    <property type="project" value="GO_Central"/>
</dbReference>
<reference evidence="6 7" key="1">
    <citation type="submission" date="2014-04" db="EMBL/GenBank/DDBJ databases">
        <authorList>
            <consortium name="International Citrus Genome Consortium"/>
            <person name="Gmitter F."/>
            <person name="Chen C."/>
            <person name="Farmerie W."/>
            <person name="Harkins T."/>
            <person name="Desany B."/>
            <person name="Mohiuddin M."/>
            <person name="Kodira C."/>
            <person name="Borodovsky M."/>
            <person name="Lomsadze A."/>
            <person name="Burns P."/>
            <person name="Jenkins J."/>
            <person name="Prochnik S."/>
            <person name="Shu S."/>
            <person name="Chapman J."/>
            <person name="Pitluck S."/>
            <person name="Schmutz J."/>
            <person name="Rokhsar D."/>
        </authorList>
    </citation>
    <scope>NUCLEOTIDE SEQUENCE</scope>
</reference>
<dbReference type="SMR" id="A0A067F687"/>
<dbReference type="AlphaFoldDB" id="A0A067F687"/>
<dbReference type="Gene3D" id="1.10.10.10">
    <property type="entry name" value="Winged helix-like DNA-binding domain superfamily/Winged helix DNA-binding domain"/>
    <property type="match status" value="1"/>
</dbReference>
<dbReference type="STRING" id="2711.A0A067F687"/>
<dbReference type="PANTHER" id="PTHR11467">
    <property type="entry name" value="HISTONE H1"/>
    <property type="match status" value="1"/>
</dbReference>
<dbReference type="GO" id="GO:0031492">
    <property type="term" value="F:nucleosomal DNA binding"/>
    <property type="evidence" value="ECO:0000318"/>
    <property type="project" value="GO_Central"/>
</dbReference>
<comment type="subcellular location">
    <subcellularLocation>
        <location evidence="1">Nucleus</location>
    </subcellularLocation>
</comment>
<keyword evidence="3" id="KW-0539">Nucleus</keyword>
<evidence type="ECO:0000256" key="3">
    <source>
        <dbReference type="ARBA" id="ARBA00023242"/>
    </source>
</evidence>
<gene>
    <name evidence="6" type="ORF">CISIN_1g040423mg</name>
</gene>
<sequence length="163" mass="18498">MKRLRDSILGLASSRIAHPLTKETTLRMNALLCEIFSVNNTPDHPPYQEAIKALNKEGGSSDEASISAYIKSHYHHYDLPMGHDSLLSHHLALLSAKGDIVVMDSIGYHKLVSLMSIPNLNNDEEEGKLKEVKKRRGRPSKKEKKFMVYGPKRRRGWPKKQID</sequence>
<evidence type="ECO:0000259" key="5">
    <source>
        <dbReference type="SMART" id="SM00526"/>
    </source>
</evidence>
<feature type="compositionally biased region" description="Basic residues" evidence="4">
    <location>
        <begin position="131"/>
        <end position="144"/>
    </location>
</feature>
<feature type="region of interest" description="Disordered" evidence="4">
    <location>
        <begin position="123"/>
        <end position="163"/>
    </location>
</feature>
<dbReference type="EMBL" id="KK784916">
    <property type="protein sequence ID" value="KDO62909.1"/>
    <property type="molecule type" value="Genomic_DNA"/>
</dbReference>
<dbReference type="InterPro" id="IPR036390">
    <property type="entry name" value="WH_DNA-bd_sf"/>
</dbReference>
<keyword evidence="7" id="KW-1185">Reference proteome</keyword>
<dbReference type="SUPFAM" id="SSF46785">
    <property type="entry name" value="Winged helix' DNA-binding domain"/>
    <property type="match status" value="1"/>
</dbReference>
<dbReference type="Proteomes" id="UP000027120">
    <property type="component" value="Unassembled WGS sequence"/>
</dbReference>
<proteinExistence type="predicted"/>
<protein>
    <recommendedName>
        <fullName evidence="5">H15 domain-containing protein</fullName>
    </recommendedName>
</protein>
<evidence type="ECO:0000256" key="1">
    <source>
        <dbReference type="ARBA" id="ARBA00004123"/>
    </source>
</evidence>
<feature type="compositionally biased region" description="Basic residues" evidence="4">
    <location>
        <begin position="151"/>
        <end position="163"/>
    </location>
</feature>
<evidence type="ECO:0000256" key="4">
    <source>
        <dbReference type="SAM" id="MobiDB-lite"/>
    </source>
</evidence>
<organism evidence="6 7">
    <name type="scientific">Citrus sinensis</name>
    <name type="common">Sweet orange</name>
    <name type="synonym">Citrus aurantium var. sinensis</name>
    <dbReference type="NCBI Taxonomy" id="2711"/>
    <lineage>
        <taxon>Eukaryota</taxon>
        <taxon>Viridiplantae</taxon>
        <taxon>Streptophyta</taxon>
        <taxon>Embryophyta</taxon>
        <taxon>Tracheophyta</taxon>
        <taxon>Spermatophyta</taxon>
        <taxon>Magnoliopsida</taxon>
        <taxon>eudicotyledons</taxon>
        <taxon>Gunneridae</taxon>
        <taxon>Pentapetalae</taxon>
        <taxon>rosids</taxon>
        <taxon>malvids</taxon>
        <taxon>Sapindales</taxon>
        <taxon>Rutaceae</taxon>
        <taxon>Aurantioideae</taxon>
        <taxon>Citrus</taxon>
    </lineage>
</organism>
<dbReference type="InterPro" id="IPR036388">
    <property type="entry name" value="WH-like_DNA-bd_sf"/>
</dbReference>
<dbReference type="SMART" id="SM00526">
    <property type="entry name" value="H15"/>
    <property type="match status" value="1"/>
</dbReference>
<dbReference type="InterPro" id="IPR005818">
    <property type="entry name" value="Histone_H1/H5_H15"/>
</dbReference>
<dbReference type="GO" id="GO:0005730">
    <property type="term" value="C:nucleolus"/>
    <property type="evidence" value="ECO:0000318"/>
    <property type="project" value="GO_Central"/>
</dbReference>
<feature type="domain" description="H15" evidence="5">
    <location>
        <begin position="41"/>
        <end position="106"/>
    </location>
</feature>
<dbReference type="GO" id="GO:0003690">
    <property type="term" value="F:double-stranded DNA binding"/>
    <property type="evidence" value="ECO:0000318"/>
    <property type="project" value="GO_Central"/>
</dbReference>
<evidence type="ECO:0000313" key="7">
    <source>
        <dbReference type="Proteomes" id="UP000027120"/>
    </source>
</evidence>
<evidence type="ECO:0000313" key="6">
    <source>
        <dbReference type="EMBL" id="KDO62909.1"/>
    </source>
</evidence>
<accession>A0A067F687</accession>